<evidence type="ECO:0000313" key="1">
    <source>
        <dbReference type="EMBL" id="GAA2364229.1"/>
    </source>
</evidence>
<dbReference type="RefSeq" id="WP_344616071.1">
    <property type="nucleotide sequence ID" value="NZ_BAAARV010000059.1"/>
</dbReference>
<sequence>METGLDIRVVHHRSAEAKRPTATVVDVTSRGPHPWVRFSPFYPHGGIPVPLSPGATGSSVEAIWQALKVFDGADVDRALLSATRMTGLKRTVRRFGPVRGHRAGLDSPDLLDYETARRRIYLPAYRFVLDHHLADELAGLARLADAGPIALLDYTTNGDVTDLRTPLSHAALIRSHLLGEWPSG</sequence>
<keyword evidence="2" id="KW-1185">Reference proteome</keyword>
<organism evidence="1 2">
    <name type="scientific">Dactylosporangium salmoneum</name>
    <dbReference type="NCBI Taxonomy" id="53361"/>
    <lineage>
        <taxon>Bacteria</taxon>
        <taxon>Bacillati</taxon>
        <taxon>Actinomycetota</taxon>
        <taxon>Actinomycetes</taxon>
        <taxon>Micromonosporales</taxon>
        <taxon>Micromonosporaceae</taxon>
        <taxon>Dactylosporangium</taxon>
    </lineage>
</organism>
<evidence type="ECO:0000313" key="2">
    <source>
        <dbReference type="Proteomes" id="UP001501444"/>
    </source>
</evidence>
<comment type="caution">
    <text evidence="1">The sequence shown here is derived from an EMBL/GenBank/DDBJ whole genome shotgun (WGS) entry which is preliminary data.</text>
</comment>
<dbReference type="InterPro" id="IPR054219">
    <property type="entry name" value="DUF6939"/>
</dbReference>
<dbReference type="EMBL" id="BAAARV010000059">
    <property type="protein sequence ID" value="GAA2364229.1"/>
    <property type="molecule type" value="Genomic_DNA"/>
</dbReference>
<gene>
    <name evidence="1" type="ORF">GCM10010170_061820</name>
</gene>
<protein>
    <recommendedName>
        <fullName evidence="3">YcaO domain-containing protein</fullName>
    </recommendedName>
</protein>
<reference evidence="2" key="1">
    <citation type="journal article" date="2019" name="Int. J. Syst. Evol. Microbiol.">
        <title>The Global Catalogue of Microorganisms (GCM) 10K type strain sequencing project: providing services to taxonomists for standard genome sequencing and annotation.</title>
        <authorList>
            <consortium name="The Broad Institute Genomics Platform"/>
            <consortium name="The Broad Institute Genome Sequencing Center for Infectious Disease"/>
            <person name="Wu L."/>
            <person name="Ma J."/>
        </authorList>
    </citation>
    <scope>NUCLEOTIDE SEQUENCE [LARGE SCALE GENOMIC DNA]</scope>
    <source>
        <strain evidence="2">JCM 3272</strain>
    </source>
</reference>
<evidence type="ECO:0008006" key="3">
    <source>
        <dbReference type="Google" id="ProtNLM"/>
    </source>
</evidence>
<accession>A0ABP5TXP5</accession>
<dbReference type="Proteomes" id="UP001501444">
    <property type="component" value="Unassembled WGS sequence"/>
</dbReference>
<name>A0ABP5TXP5_9ACTN</name>
<dbReference type="Pfam" id="PF22075">
    <property type="entry name" value="DUF6939"/>
    <property type="match status" value="1"/>
</dbReference>
<proteinExistence type="predicted"/>